<evidence type="ECO:0000313" key="2">
    <source>
        <dbReference type="Proteomes" id="UP000238479"/>
    </source>
</evidence>
<accession>A0A2P6QML8</accession>
<comment type="caution">
    <text evidence="1">The sequence shown here is derived from an EMBL/GenBank/DDBJ whole genome shotgun (WGS) entry which is preliminary data.</text>
</comment>
<keyword evidence="2" id="KW-1185">Reference proteome</keyword>
<evidence type="ECO:0000313" key="1">
    <source>
        <dbReference type="EMBL" id="PRQ35408.1"/>
    </source>
</evidence>
<reference evidence="1 2" key="1">
    <citation type="journal article" date="2018" name="Nat. Genet.">
        <title>The Rosa genome provides new insights in the design of modern roses.</title>
        <authorList>
            <person name="Bendahmane M."/>
        </authorList>
    </citation>
    <scope>NUCLEOTIDE SEQUENCE [LARGE SCALE GENOMIC DNA]</scope>
    <source>
        <strain evidence="2">cv. Old Blush</strain>
    </source>
</reference>
<sequence length="61" mass="6827">MSLATWCIIVTWVGISTSNPLCIGVLSTFHFAIISFRNFLCPNRPGIVVQKNLIMPLNHLQ</sequence>
<dbReference type="Gramene" id="PRQ35408">
    <property type="protein sequence ID" value="PRQ35408"/>
    <property type="gene ID" value="RchiOBHm_Chr5g0079711"/>
</dbReference>
<dbReference type="Proteomes" id="UP000238479">
    <property type="component" value="Chromosome 5"/>
</dbReference>
<dbReference type="EMBL" id="PDCK01000043">
    <property type="protein sequence ID" value="PRQ35408.1"/>
    <property type="molecule type" value="Genomic_DNA"/>
</dbReference>
<proteinExistence type="predicted"/>
<dbReference type="AlphaFoldDB" id="A0A2P6QML8"/>
<protein>
    <submittedName>
        <fullName evidence="1">Uncharacterized protein</fullName>
    </submittedName>
</protein>
<organism evidence="1 2">
    <name type="scientific">Rosa chinensis</name>
    <name type="common">China rose</name>
    <dbReference type="NCBI Taxonomy" id="74649"/>
    <lineage>
        <taxon>Eukaryota</taxon>
        <taxon>Viridiplantae</taxon>
        <taxon>Streptophyta</taxon>
        <taxon>Embryophyta</taxon>
        <taxon>Tracheophyta</taxon>
        <taxon>Spermatophyta</taxon>
        <taxon>Magnoliopsida</taxon>
        <taxon>eudicotyledons</taxon>
        <taxon>Gunneridae</taxon>
        <taxon>Pentapetalae</taxon>
        <taxon>rosids</taxon>
        <taxon>fabids</taxon>
        <taxon>Rosales</taxon>
        <taxon>Rosaceae</taxon>
        <taxon>Rosoideae</taxon>
        <taxon>Rosoideae incertae sedis</taxon>
        <taxon>Rosa</taxon>
    </lineage>
</organism>
<gene>
    <name evidence="1" type="ORF">RchiOBHm_Chr5g0079711</name>
</gene>
<name>A0A2P6QML8_ROSCH</name>